<dbReference type="AlphaFoldDB" id="A1EBT7"/>
<protein>
    <submittedName>
        <fullName evidence="7">PhaA</fullName>
    </submittedName>
</protein>
<evidence type="ECO:0000256" key="5">
    <source>
        <dbReference type="ARBA" id="ARBA00023136"/>
    </source>
</evidence>
<dbReference type="InterPro" id="IPR022781">
    <property type="entry name" value="Flagellar_biosynth_FliO"/>
</dbReference>
<evidence type="ECO:0000256" key="2">
    <source>
        <dbReference type="ARBA" id="ARBA00022475"/>
    </source>
</evidence>
<evidence type="ECO:0000256" key="1">
    <source>
        <dbReference type="ARBA" id="ARBA00004236"/>
    </source>
</evidence>
<comment type="subcellular location">
    <subcellularLocation>
        <location evidence="1">Cell membrane</location>
    </subcellularLocation>
</comment>
<name>A1EBT7_LYSEN</name>
<keyword evidence="3 6" id="KW-0812">Transmembrane</keyword>
<sequence length="180" mass="18676">MRTQSPCRHCPCCVLPFACASSPPARRWPRWPKPPRRPLTGGGCRAGRRCAPPSLFLEFVAIVLPVAVVLGGLVAVLYFLRKRHGLTARDAPLTVLQVLLIGPRERIVVLRTRSGRALAVGVAGQSLNLIAELDPADIAPAAAALGAAAPAAAEQTVASATVAATAVPASPATSPAERES</sequence>
<dbReference type="EMBL" id="EF119743">
    <property type="protein sequence ID" value="ABL59990.1"/>
    <property type="molecule type" value="Genomic_DNA"/>
</dbReference>
<keyword evidence="4 6" id="KW-1133">Transmembrane helix</keyword>
<evidence type="ECO:0000256" key="6">
    <source>
        <dbReference type="SAM" id="Phobius"/>
    </source>
</evidence>
<accession>A1EBT7</accession>
<organism evidence="7">
    <name type="scientific">Lysobacter enzymogenes</name>
    <dbReference type="NCBI Taxonomy" id="69"/>
    <lineage>
        <taxon>Bacteria</taxon>
        <taxon>Pseudomonadati</taxon>
        <taxon>Pseudomonadota</taxon>
        <taxon>Gammaproteobacteria</taxon>
        <taxon>Lysobacterales</taxon>
        <taxon>Lysobacteraceae</taxon>
        <taxon>Lysobacter</taxon>
    </lineage>
</organism>
<evidence type="ECO:0000256" key="3">
    <source>
        <dbReference type="ARBA" id="ARBA00022692"/>
    </source>
</evidence>
<dbReference type="Pfam" id="PF04347">
    <property type="entry name" value="FliO"/>
    <property type="match status" value="1"/>
</dbReference>
<dbReference type="GO" id="GO:0016020">
    <property type="term" value="C:membrane"/>
    <property type="evidence" value="ECO:0007669"/>
    <property type="project" value="InterPro"/>
</dbReference>
<keyword evidence="5 6" id="KW-0472">Membrane</keyword>
<proteinExistence type="predicted"/>
<evidence type="ECO:0000256" key="4">
    <source>
        <dbReference type="ARBA" id="ARBA00022989"/>
    </source>
</evidence>
<evidence type="ECO:0000313" key="7">
    <source>
        <dbReference type="EMBL" id="ABL59990.1"/>
    </source>
</evidence>
<feature type="transmembrane region" description="Helical" evidence="6">
    <location>
        <begin position="59"/>
        <end position="80"/>
    </location>
</feature>
<gene>
    <name evidence="7" type="primary">phaA</name>
</gene>
<dbReference type="GO" id="GO:0044781">
    <property type="term" value="P:bacterial-type flagellum organization"/>
    <property type="evidence" value="ECO:0007669"/>
    <property type="project" value="InterPro"/>
</dbReference>
<reference evidence="7" key="1">
    <citation type="submission" date="2006-11" db="EMBL/GenBank/DDBJ databases">
        <title>A type III secretion system from the microbial antagonist and biological control bacterium, Lysobacter enzymogenes strain C3.</title>
        <authorList>
            <person name="Reedy R.M."/>
            <person name="Kobayashi D.Y."/>
        </authorList>
    </citation>
    <scope>NUCLEOTIDE SEQUENCE</scope>
    <source>
        <strain evidence="7">C3</strain>
    </source>
</reference>
<keyword evidence="2" id="KW-1003">Cell membrane</keyword>